<dbReference type="PANTHER" id="PTHR31375">
    <property type="match status" value="1"/>
</dbReference>
<organism evidence="10 11">
    <name type="scientific">Pisum sativum</name>
    <name type="common">Garden pea</name>
    <name type="synonym">Lathyrus oleraceus</name>
    <dbReference type="NCBI Taxonomy" id="3888"/>
    <lineage>
        <taxon>Eukaryota</taxon>
        <taxon>Viridiplantae</taxon>
        <taxon>Streptophyta</taxon>
        <taxon>Embryophyta</taxon>
        <taxon>Tracheophyta</taxon>
        <taxon>Spermatophyta</taxon>
        <taxon>Magnoliopsida</taxon>
        <taxon>eudicotyledons</taxon>
        <taxon>Gunneridae</taxon>
        <taxon>Pentapetalae</taxon>
        <taxon>rosids</taxon>
        <taxon>fabids</taxon>
        <taxon>Fabales</taxon>
        <taxon>Fabaceae</taxon>
        <taxon>Papilionoideae</taxon>
        <taxon>50 kb inversion clade</taxon>
        <taxon>NPAAA clade</taxon>
        <taxon>Hologalegina</taxon>
        <taxon>IRL clade</taxon>
        <taxon>Fabeae</taxon>
        <taxon>Lathyrus</taxon>
    </lineage>
</organism>
<evidence type="ECO:0000313" key="10">
    <source>
        <dbReference type="EMBL" id="KAI5441390.1"/>
    </source>
</evidence>
<keyword evidence="4" id="KW-0964">Secreted</keyword>
<dbReference type="InterPro" id="IPR000743">
    <property type="entry name" value="Glyco_hydro_28"/>
</dbReference>
<reference evidence="10 11" key="1">
    <citation type="journal article" date="2022" name="Nat. Genet.">
        <title>Improved pea reference genome and pan-genome highlight genomic features and evolutionary characteristics.</title>
        <authorList>
            <person name="Yang T."/>
            <person name="Liu R."/>
            <person name="Luo Y."/>
            <person name="Hu S."/>
            <person name="Wang D."/>
            <person name="Wang C."/>
            <person name="Pandey M.K."/>
            <person name="Ge S."/>
            <person name="Xu Q."/>
            <person name="Li N."/>
            <person name="Li G."/>
            <person name="Huang Y."/>
            <person name="Saxena R.K."/>
            <person name="Ji Y."/>
            <person name="Li M."/>
            <person name="Yan X."/>
            <person name="He Y."/>
            <person name="Liu Y."/>
            <person name="Wang X."/>
            <person name="Xiang C."/>
            <person name="Varshney R.K."/>
            <person name="Ding H."/>
            <person name="Gao S."/>
            <person name="Zong X."/>
        </authorList>
    </citation>
    <scope>NUCLEOTIDE SEQUENCE [LARGE SCALE GENOMIC DNA]</scope>
    <source>
        <strain evidence="10 11">cv. Zhongwan 6</strain>
    </source>
</reference>
<keyword evidence="11" id="KW-1185">Reference proteome</keyword>
<feature type="non-terminal residue" evidence="10">
    <location>
        <position position="163"/>
    </location>
</feature>
<dbReference type="Pfam" id="PF00295">
    <property type="entry name" value="Glyco_hydro_28"/>
    <property type="match status" value="1"/>
</dbReference>
<name>A0A9D4YPC4_PEA</name>
<keyword evidence="9" id="KW-0812">Transmembrane</keyword>
<dbReference type="AlphaFoldDB" id="A0A9D4YPC4"/>
<dbReference type="Gramene" id="Psat01G0074400-T1">
    <property type="protein sequence ID" value="KAI5441390.1"/>
    <property type="gene ID" value="KIW84_010744"/>
</dbReference>
<comment type="caution">
    <text evidence="10">The sequence shown here is derived from an EMBL/GenBank/DDBJ whole genome shotgun (WGS) entry which is preliminary data.</text>
</comment>
<gene>
    <name evidence="10" type="ORF">KIW84_010744</name>
</gene>
<dbReference type="InterPro" id="IPR012334">
    <property type="entry name" value="Pectin_lyas_fold"/>
</dbReference>
<evidence type="ECO:0008006" key="12">
    <source>
        <dbReference type="Google" id="ProtNLM"/>
    </source>
</evidence>
<evidence type="ECO:0000256" key="7">
    <source>
        <dbReference type="ARBA" id="ARBA00023316"/>
    </source>
</evidence>
<dbReference type="Proteomes" id="UP001058974">
    <property type="component" value="Chromosome 1"/>
</dbReference>
<protein>
    <recommendedName>
        <fullName evidence="12">Polygalacturonase</fullName>
    </recommendedName>
</protein>
<evidence type="ECO:0000256" key="3">
    <source>
        <dbReference type="ARBA" id="ARBA00022512"/>
    </source>
</evidence>
<comment type="subcellular location">
    <subcellularLocation>
        <location evidence="1">Secreted</location>
        <location evidence="1">Cell wall</location>
    </subcellularLocation>
</comment>
<keyword evidence="5 8" id="KW-0378">Hydrolase</keyword>
<dbReference type="SUPFAM" id="SSF51126">
    <property type="entry name" value="Pectin lyase-like"/>
    <property type="match status" value="1"/>
</dbReference>
<keyword evidence="3" id="KW-0134">Cell wall</keyword>
<evidence type="ECO:0000256" key="4">
    <source>
        <dbReference type="ARBA" id="ARBA00022525"/>
    </source>
</evidence>
<evidence type="ECO:0000313" key="11">
    <source>
        <dbReference type="Proteomes" id="UP001058974"/>
    </source>
</evidence>
<keyword evidence="6 8" id="KW-0326">Glycosidase</keyword>
<accession>A0A9D4YPC4</accession>
<keyword evidence="7" id="KW-0961">Cell wall biogenesis/degradation</keyword>
<evidence type="ECO:0000256" key="2">
    <source>
        <dbReference type="ARBA" id="ARBA00008834"/>
    </source>
</evidence>
<sequence length="163" mass="17880">TFINEIVTIIKQDMKKFSIGIIVSLIFLAYFGVVQGDLNINDYGGKPNSVWTEACASTSVVKIVIPSGKYRKNGIVAEGPCKAPIEVQVDGIIQARSDINSMQKGIDQWIRFGTMDHLTISGNGVFDGQGAATWKQSLPAWSKNHNVNQKVSQVNINRQIKSL</sequence>
<dbReference type="GO" id="GO:0004650">
    <property type="term" value="F:polygalacturonase activity"/>
    <property type="evidence" value="ECO:0007669"/>
    <property type="project" value="InterPro"/>
</dbReference>
<dbReference type="InterPro" id="IPR011050">
    <property type="entry name" value="Pectin_lyase_fold/virulence"/>
</dbReference>
<evidence type="ECO:0000256" key="8">
    <source>
        <dbReference type="RuleBase" id="RU361169"/>
    </source>
</evidence>
<feature type="transmembrane region" description="Helical" evidence="9">
    <location>
        <begin position="17"/>
        <end position="34"/>
    </location>
</feature>
<dbReference type="Gene3D" id="2.160.20.10">
    <property type="entry name" value="Single-stranded right-handed beta-helix, Pectin lyase-like"/>
    <property type="match status" value="1"/>
</dbReference>
<evidence type="ECO:0000256" key="6">
    <source>
        <dbReference type="ARBA" id="ARBA00023295"/>
    </source>
</evidence>
<comment type="similarity">
    <text evidence="2 8">Belongs to the glycosyl hydrolase 28 family.</text>
</comment>
<dbReference type="GO" id="GO:0071555">
    <property type="term" value="P:cell wall organization"/>
    <property type="evidence" value="ECO:0007669"/>
    <property type="project" value="UniProtKB-KW"/>
</dbReference>
<evidence type="ECO:0000256" key="1">
    <source>
        <dbReference type="ARBA" id="ARBA00004191"/>
    </source>
</evidence>
<evidence type="ECO:0000256" key="9">
    <source>
        <dbReference type="SAM" id="Phobius"/>
    </source>
</evidence>
<proteinExistence type="inferred from homology"/>
<evidence type="ECO:0000256" key="5">
    <source>
        <dbReference type="ARBA" id="ARBA00022801"/>
    </source>
</evidence>
<keyword evidence="9" id="KW-1133">Transmembrane helix</keyword>
<keyword evidence="9" id="KW-0472">Membrane</keyword>
<dbReference type="GO" id="GO:0005975">
    <property type="term" value="P:carbohydrate metabolic process"/>
    <property type="evidence" value="ECO:0007669"/>
    <property type="project" value="InterPro"/>
</dbReference>
<dbReference type="EMBL" id="JAMSHJ010000001">
    <property type="protein sequence ID" value="KAI5441390.1"/>
    <property type="molecule type" value="Genomic_DNA"/>
</dbReference>